<accession>G0L7S2</accession>
<dbReference type="OrthoDB" id="9805828at2"/>
<proteinExistence type="predicted"/>
<dbReference type="InterPro" id="IPR036909">
    <property type="entry name" value="Cyt_c-like_dom_sf"/>
</dbReference>
<keyword evidence="1" id="KW-0472">Membrane</keyword>
<dbReference type="Proteomes" id="UP000008898">
    <property type="component" value="Chromosome"/>
</dbReference>
<dbReference type="PATRIC" id="fig|63186.3.peg.4020"/>
<evidence type="ECO:0000313" key="2">
    <source>
        <dbReference type="EMBL" id="CAZ98243.1"/>
    </source>
</evidence>
<name>G0L7S2_ZOBGA</name>
<dbReference type="Gene3D" id="1.10.760.10">
    <property type="entry name" value="Cytochrome c-like domain"/>
    <property type="match status" value="1"/>
</dbReference>
<evidence type="ECO:0000313" key="3">
    <source>
        <dbReference type="Proteomes" id="UP000008898"/>
    </source>
</evidence>
<dbReference type="KEGG" id="zga:ZOBELLIA_4108"/>
<dbReference type="GO" id="GO:0020037">
    <property type="term" value="F:heme binding"/>
    <property type="evidence" value="ECO:0007669"/>
    <property type="project" value="InterPro"/>
</dbReference>
<evidence type="ECO:0008006" key="4">
    <source>
        <dbReference type="Google" id="ProtNLM"/>
    </source>
</evidence>
<dbReference type="SUPFAM" id="SSF46626">
    <property type="entry name" value="Cytochrome c"/>
    <property type="match status" value="1"/>
</dbReference>
<reference evidence="2 3" key="2">
    <citation type="journal article" date="2012" name="Environ. Microbiol.">
        <title>Characterization of the first alginolytic operons in a marine bacterium: from their emergence in marine Flavobacteriia to their independent transfers to marine Proteobacteria and human gut Bacteroides.</title>
        <authorList>
            <person name="Thomas F."/>
            <person name="Barbeyron T."/>
            <person name="Tonon T."/>
            <person name="Genicot S."/>
            <person name="Czjzek M."/>
            <person name="Michel G."/>
        </authorList>
    </citation>
    <scope>NUCLEOTIDE SEQUENCE [LARGE SCALE GENOMIC DNA]</scope>
    <source>
        <strain evidence="3">DSM 12802 / CCUG 47099 / CIP 106680 / NCIMB 13871 / Dsij</strain>
    </source>
</reference>
<feature type="transmembrane region" description="Helical" evidence="1">
    <location>
        <begin position="20"/>
        <end position="39"/>
    </location>
</feature>
<dbReference type="HOGENOM" id="CLU_138516_0_0_10"/>
<evidence type="ECO:0000256" key="1">
    <source>
        <dbReference type="SAM" id="Phobius"/>
    </source>
</evidence>
<dbReference type="EMBL" id="FP476056">
    <property type="protein sequence ID" value="CAZ98243.1"/>
    <property type="molecule type" value="Genomic_DNA"/>
</dbReference>
<keyword evidence="1" id="KW-1133">Transmembrane helix</keyword>
<protein>
    <recommendedName>
        <fullName evidence="4">Monoheme cytochrome C</fullName>
    </recommendedName>
</protein>
<dbReference type="STRING" id="63186.ZOBELLIA_4108"/>
<organism evidence="2 3">
    <name type="scientific">Zobellia galactanivorans (strain DSM 12802 / CCUG 47099 / CIP 106680 / NCIMB 13871 / Dsij)</name>
    <dbReference type="NCBI Taxonomy" id="63186"/>
    <lineage>
        <taxon>Bacteria</taxon>
        <taxon>Pseudomonadati</taxon>
        <taxon>Bacteroidota</taxon>
        <taxon>Flavobacteriia</taxon>
        <taxon>Flavobacteriales</taxon>
        <taxon>Flavobacteriaceae</taxon>
        <taxon>Zobellia</taxon>
    </lineage>
</organism>
<gene>
    <name evidence="2" type="ordered locus">zobellia_4108</name>
</gene>
<reference evidence="3" key="1">
    <citation type="submission" date="2009-07" db="EMBL/GenBank/DDBJ databases">
        <title>Complete genome sequence of Zobellia galactanivorans Dsij.</title>
        <authorList>
            <consortium name="Genoscope - CEA"/>
        </authorList>
    </citation>
    <scope>NUCLEOTIDE SEQUENCE [LARGE SCALE GENOMIC DNA]</scope>
    <source>
        <strain evidence="3">DSM 12802 / CCUG 47099 / CIP 106680 / NCIMB 13871 / Dsij</strain>
    </source>
</reference>
<dbReference type="GO" id="GO:0009055">
    <property type="term" value="F:electron transfer activity"/>
    <property type="evidence" value="ECO:0007669"/>
    <property type="project" value="InterPro"/>
</dbReference>
<keyword evidence="3" id="KW-1185">Reference proteome</keyword>
<sequence length="162" mass="18860">MKKPNHDKLKQEFRGFYRVLILTCTIVAIFAVGLIYLLVDPDLSAFKNNGPDAEIVTVPVEEDDFDKIENGIHVRTGFVDAPGMMETVQNCTNCHSAKLVIQNRMNKERWKATIRWMQETQNLWDLGKNEDIIIDYLVTNYPPKKKGRREVLTDIDWYELKD</sequence>
<dbReference type="RefSeq" id="WP_013995431.1">
    <property type="nucleotide sequence ID" value="NC_015844.1"/>
</dbReference>
<keyword evidence="1" id="KW-0812">Transmembrane</keyword>
<dbReference type="AlphaFoldDB" id="G0L7S2"/>